<evidence type="ECO:0000256" key="1">
    <source>
        <dbReference type="ARBA" id="ARBA00022737"/>
    </source>
</evidence>
<name>A0AA88HS82_ARTSF</name>
<feature type="repeat" description="ANK" evidence="3">
    <location>
        <begin position="256"/>
        <end position="288"/>
    </location>
</feature>
<feature type="repeat" description="ANK" evidence="3">
    <location>
        <begin position="472"/>
        <end position="504"/>
    </location>
</feature>
<feature type="repeat" description="ANK" evidence="3">
    <location>
        <begin position="728"/>
        <end position="760"/>
    </location>
</feature>
<dbReference type="InterPro" id="IPR051165">
    <property type="entry name" value="Multifunctional_ANK_Repeat"/>
</dbReference>
<feature type="repeat" description="ANK" evidence="3">
    <location>
        <begin position="403"/>
        <end position="426"/>
    </location>
</feature>
<dbReference type="EMBL" id="JAVRJZ010000017">
    <property type="protein sequence ID" value="KAK2710002.1"/>
    <property type="molecule type" value="Genomic_DNA"/>
</dbReference>
<feature type="repeat" description="ANK" evidence="3">
    <location>
        <begin position="326"/>
        <end position="358"/>
    </location>
</feature>
<dbReference type="Pfam" id="PF13637">
    <property type="entry name" value="Ank_4"/>
    <property type="match status" value="2"/>
</dbReference>
<dbReference type="InterPro" id="IPR036770">
    <property type="entry name" value="Ankyrin_rpt-contain_sf"/>
</dbReference>
<proteinExistence type="predicted"/>
<dbReference type="SUPFAM" id="SSF48403">
    <property type="entry name" value="Ankyrin repeat"/>
    <property type="match status" value="2"/>
</dbReference>
<comment type="caution">
    <text evidence="5">The sequence shown here is derived from an EMBL/GenBank/DDBJ whole genome shotgun (WGS) entry which is preliminary data.</text>
</comment>
<dbReference type="Gene3D" id="1.25.40.20">
    <property type="entry name" value="Ankyrin repeat-containing domain"/>
    <property type="match status" value="8"/>
</dbReference>
<feature type="repeat" description="ANK" evidence="3">
    <location>
        <begin position="505"/>
        <end position="545"/>
    </location>
</feature>
<protein>
    <submittedName>
        <fullName evidence="5">Uncharacterized protein</fullName>
    </submittedName>
</protein>
<accession>A0AA88HS82</accession>
<feature type="repeat" description="ANK" evidence="3">
    <location>
        <begin position="798"/>
        <end position="830"/>
    </location>
</feature>
<reference evidence="5" key="1">
    <citation type="submission" date="2023-07" db="EMBL/GenBank/DDBJ databases">
        <title>Chromosome-level genome assembly of Artemia franciscana.</title>
        <authorList>
            <person name="Jo E."/>
        </authorList>
    </citation>
    <scope>NUCLEOTIDE SEQUENCE</scope>
    <source>
        <tissue evidence="5">Whole body</tissue>
    </source>
</reference>
<keyword evidence="1" id="KW-0677">Repeat</keyword>
<dbReference type="SMART" id="SM00248">
    <property type="entry name" value="ANK"/>
    <property type="match status" value="18"/>
</dbReference>
<feature type="repeat" description="ANK" evidence="3">
    <location>
        <begin position="550"/>
        <end position="578"/>
    </location>
</feature>
<feature type="repeat" description="ANK" evidence="3">
    <location>
        <begin position="578"/>
        <end position="610"/>
    </location>
</feature>
<feature type="region of interest" description="Disordered" evidence="4">
    <location>
        <begin position="196"/>
        <end position="218"/>
    </location>
</feature>
<keyword evidence="6" id="KW-1185">Reference proteome</keyword>
<evidence type="ECO:0000256" key="2">
    <source>
        <dbReference type="ARBA" id="ARBA00023043"/>
    </source>
</evidence>
<evidence type="ECO:0000256" key="3">
    <source>
        <dbReference type="PROSITE-ProRule" id="PRU00023"/>
    </source>
</evidence>
<feature type="repeat" description="ANK" evidence="3">
    <location>
        <begin position="619"/>
        <end position="651"/>
    </location>
</feature>
<sequence>MREDYKRYDKSHDHNLESSMDNCVSKVVNSATVGISEPYSSMTVDVKQMKTWNRSFRDTSTSMPIEAESISTRLKSRKSHLEKKISHSLTKAVNLRKKKTRDKDSENPRVFMAACISTGLHEEPCAYIPKIKGPGKCFEQTSDASYKAAISKQRKNHDLSLPNSIGSSSHNKAEYISTQLRDELSVSVSKLEVSRKRPFEEMSDQATKAENPKQRKTSDLNFKNVNSAFAPVKAKCISVRLLGTCSCEIESSRKSCGRAPLHEAAAEGKLDMCQLLLSKGAGIDTLDNKSYTPLHWAAKKGQLSVAKYLLKKGANLHFKSKNLEDCGQTPLHFAAAQGNLGMCQLLVSKGAHIQALDGKELTPLHLAVKEEKIAETRKKAEEKQEIVKLLLSKRASIEAADKYGLTPLHYAAKRSNLDIFQLLYSKKFRYLKSCFTFTSLHWAARKGQISVATYLLEKGANINLKTCDERDSGGTPLHFAASKGKFDMCRLLVSKGALIDALDVDGRTPLHLAVRENLKKIKAGDKLETVKLLLSRGASTDILDNFRCAPLHYAVMHNKLDCCRLLVSKGAQIDIDDYSGTPLHFALDYEYISIASYLLEKGANINLKYCRIWERLQRKRYTPLHFSVAKFNLDMCQFLLSKGAHADALDDEKSTPLHCALKTPGASRNIVEIVELLLSKGAHVDALDNKRRTPLIWAAYNPWLRRDNVKIVELLLSKGASIHASDYIGFTPLHYAAMNDNLHICVLLVSEGAHINALDNIKFTPLHWAVENGKISAVNYLLEKGADINLKTCDERDSGGTPLHFAAGQGRLEMCRFLVSKGALINALDVKRRTPLHCAVKKNCAVKRYWGIVPSNTEDKMEIVKLLLSRGATVDALDEDGLTPLAIALSEKNFAVAEYLLEKKSIHHSNKKDEYRALLEDQIKKCTTDEEATMKLYSRVCNLAFNEYDSLKSICRHVIINNKCLVSLSDCFERFDMPLCLKKFLTFEEELQLCFKKSPLK</sequence>
<dbReference type="InterPro" id="IPR002110">
    <property type="entry name" value="Ankyrin_rpt"/>
</dbReference>
<keyword evidence="2 3" id="KW-0040">ANK repeat</keyword>
<feature type="repeat" description="ANK" evidence="3">
    <location>
        <begin position="652"/>
        <end position="689"/>
    </location>
</feature>
<feature type="repeat" description="ANK" evidence="3">
    <location>
        <begin position="761"/>
        <end position="793"/>
    </location>
</feature>
<evidence type="ECO:0000256" key="4">
    <source>
        <dbReference type="SAM" id="MobiDB-lite"/>
    </source>
</evidence>
<feature type="repeat" description="ANK" evidence="3">
    <location>
        <begin position="435"/>
        <end position="467"/>
    </location>
</feature>
<dbReference type="PANTHER" id="PTHR24123:SF33">
    <property type="entry name" value="PROTEIN HOS4"/>
    <property type="match status" value="1"/>
</dbReference>
<evidence type="ECO:0000313" key="6">
    <source>
        <dbReference type="Proteomes" id="UP001187531"/>
    </source>
</evidence>
<dbReference type="AlphaFoldDB" id="A0AA88HS82"/>
<feature type="repeat" description="ANK" evidence="3">
    <location>
        <begin position="690"/>
        <end position="727"/>
    </location>
</feature>
<dbReference type="PRINTS" id="PR01415">
    <property type="entry name" value="ANKYRIN"/>
</dbReference>
<organism evidence="5 6">
    <name type="scientific">Artemia franciscana</name>
    <name type="common">Brine shrimp</name>
    <name type="synonym">Artemia sanfranciscana</name>
    <dbReference type="NCBI Taxonomy" id="6661"/>
    <lineage>
        <taxon>Eukaryota</taxon>
        <taxon>Metazoa</taxon>
        <taxon>Ecdysozoa</taxon>
        <taxon>Arthropoda</taxon>
        <taxon>Crustacea</taxon>
        <taxon>Branchiopoda</taxon>
        <taxon>Anostraca</taxon>
        <taxon>Artemiidae</taxon>
        <taxon>Artemia</taxon>
    </lineage>
</organism>
<feature type="repeat" description="ANK" evidence="3">
    <location>
        <begin position="359"/>
        <end position="402"/>
    </location>
</feature>
<dbReference type="PROSITE" id="PS50088">
    <property type="entry name" value="ANK_REPEAT"/>
    <property type="match status" value="16"/>
</dbReference>
<gene>
    <name evidence="5" type="ORF">QYM36_013619</name>
</gene>
<dbReference type="Proteomes" id="UP001187531">
    <property type="component" value="Unassembled WGS sequence"/>
</dbReference>
<evidence type="ECO:0000313" key="5">
    <source>
        <dbReference type="EMBL" id="KAK2710002.1"/>
    </source>
</evidence>
<dbReference type="PROSITE" id="PS50297">
    <property type="entry name" value="ANK_REP_REGION"/>
    <property type="match status" value="14"/>
</dbReference>
<dbReference type="Pfam" id="PF12796">
    <property type="entry name" value="Ank_2"/>
    <property type="match status" value="7"/>
</dbReference>
<dbReference type="PANTHER" id="PTHR24123">
    <property type="entry name" value="ANKYRIN REPEAT-CONTAINING"/>
    <property type="match status" value="1"/>
</dbReference>
<feature type="repeat" description="ANK" evidence="3">
    <location>
        <begin position="289"/>
        <end position="321"/>
    </location>
</feature>